<keyword evidence="1" id="KW-1185">Reference proteome</keyword>
<dbReference type="WBParaSite" id="maker-unitig_39348-snap-gene-0.2-mRNA-1">
    <property type="protein sequence ID" value="maker-unitig_39348-snap-gene-0.2-mRNA-1"/>
    <property type="gene ID" value="maker-unitig_39348-snap-gene-0.2"/>
</dbReference>
<dbReference type="Proteomes" id="UP000095280">
    <property type="component" value="Unplaced"/>
</dbReference>
<evidence type="ECO:0000313" key="1">
    <source>
        <dbReference type="Proteomes" id="UP000095280"/>
    </source>
</evidence>
<sequence>MGLAIVLVHLAGRYSTRRKYYEPLASEDFAVSIVLAMLDAAEPQLLLRLWRLHDYGRAVLPPS</sequence>
<proteinExistence type="predicted"/>
<reference evidence="2" key="1">
    <citation type="submission" date="2016-11" db="UniProtKB">
        <authorList>
            <consortium name="WormBaseParasite"/>
        </authorList>
    </citation>
    <scope>IDENTIFICATION</scope>
</reference>
<protein>
    <submittedName>
        <fullName evidence="2">RUN domain-containing protein</fullName>
    </submittedName>
</protein>
<accession>A0A1I8FL29</accession>
<evidence type="ECO:0000313" key="2">
    <source>
        <dbReference type="WBParaSite" id="maker-unitig_39348-snap-gene-0.2-mRNA-1"/>
    </source>
</evidence>
<organism evidence="1 2">
    <name type="scientific">Macrostomum lignano</name>
    <dbReference type="NCBI Taxonomy" id="282301"/>
    <lineage>
        <taxon>Eukaryota</taxon>
        <taxon>Metazoa</taxon>
        <taxon>Spiralia</taxon>
        <taxon>Lophotrochozoa</taxon>
        <taxon>Platyhelminthes</taxon>
        <taxon>Rhabditophora</taxon>
        <taxon>Macrostomorpha</taxon>
        <taxon>Macrostomida</taxon>
        <taxon>Macrostomidae</taxon>
        <taxon>Macrostomum</taxon>
    </lineage>
</organism>
<dbReference type="AlphaFoldDB" id="A0A1I8FL29"/>
<name>A0A1I8FL29_9PLAT</name>